<dbReference type="EMBL" id="CP011125">
    <property type="protein sequence ID" value="AKF10022.1"/>
    <property type="molecule type" value="Genomic_DNA"/>
</dbReference>
<accession>A0A0F6YLL5</accession>
<proteinExistence type="predicted"/>
<dbReference type="AlphaFoldDB" id="A0A0F6YLL5"/>
<dbReference type="KEGG" id="samy:DB32_007171"/>
<dbReference type="Proteomes" id="UP000034883">
    <property type="component" value="Chromosome"/>
</dbReference>
<evidence type="ECO:0000313" key="2">
    <source>
        <dbReference type="Proteomes" id="UP000034883"/>
    </source>
</evidence>
<sequence>MIRTVRVVVRAHHFLRRAYADEASERVKKARQLELRRALDRLTDAMVAFEHELVRLRATPTVQRPGFDWAGFFRTSLEILDVVKTAMSEDRAAPRAPVDFIDAEVVSDDG</sequence>
<name>A0A0F6YLL5_9BACT</name>
<evidence type="ECO:0000313" key="1">
    <source>
        <dbReference type="EMBL" id="AKF10022.1"/>
    </source>
</evidence>
<protein>
    <submittedName>
        <fullName evidence="1">Uncharacterized protein</fullName>
    </submittedName>
</protein>
<gene>
    <name evidence="1" type="ORF">DB32_007171</name>
</gene>
<keyword evidence="2" id="KW-1185">Reference proteome</keyword>
<reference evidence="1 2" key="1">
    <citation type="submission" date="2015-03" db="EMBL/GenBank/DDBJ databases">
        <title>Genome assembly of Sandaracinus amylolyticus DSM 53668.</title>
        <authorList>
            <person name="Sharma G."/>
            <person name="Subramanian S."/>
        </authorList>
    </citation>
    <scope>NUCLEOTIDE SEQUENCE [LARGE SCALE GENOMIC DNA]</scope>
    <source>
        <strain evidence="1 2">DSM 53668</strain>
    </source>
</reference>
<organism evidence="1 2">
    <name type="scientific">Sandaracinus amylolyticus</name>
    <dbReference type="NCBI Taxonomy" id="927083"/>
    <lineage>
        <taxon>Bacteria</taxon>
        <taxon>Pseudomonadati</taxon>
        <taxon>Myxococcota</taxon>
        <taxon>Polyangia</taxon>
        <taxon>Polyangiales</taxon>
        <taxon>Sandaracinaceae</taxon>
        <taxon>Sandaracinus</taxon>
    </lineage>
</organism>